<evidence type="ECO:0000256" key="1">
    <source>
        <dbReference type="SAM" id="MobiDB-lite"/>
    </source>
</evidence>
<feature type="region of interest" description="Disordered" evidence="1">
    <location>
        <begin position="62"/>
        <end position="120"/>
    </location>
</feature>
<accession>R2XS70</accession>
<keyword evidence="2" id="KW-0732">Signal</keyword>
<dbReference type="Proteomes" id="UP000013750">
    <property type="component" value="Unassembled WGS sequence"/>
</dbReference>
<dbReference type="AlphaFoldDB" id="R2XS70"/>
<dbReference type="EMBL" id="ASWH01000002">
    <property type="protein sequence ID" value="EOW79472.1"/>
    <property type="molecule type" value="Genomic_DNA"/>
</dbReference>
<feature type="signal peptide" evidence="2">
    <location>
        <begin position="1"/>
        <end position="25"/>
    </location>
</feature>
<evidence type="ECO:0008006" key="7">
    <source>
        <dbReference type="Google" id="ProtNLM"/>
    </source>
</evidence>
<name>R2XS70_9ENTE</name>
<evidence type="ECO:0000313" key="4">
    <source>
        <dbReference type="EMBL" id="EOW79472.1"/>
    </source>
</evidence>
<organism evidence="3 5">
    <name type="scientific">Enterococcus gilvus ATCC BAA-350</name>
    <dbReference type="NCBI Taxonomy" id="1158614"/>
    <lineage>
        <taxon>Bacteria</taxon>
        <taxon>Bacillati</taxon>
        <taxon>Bacillota</taxon>
        <taxon>Bacilli</taxon>
        <taxon>Lactobacillales</taxon>
        <taxon>Enterococcaceae</taxon>
        <taxon>Enterococcus</taxon>
    </lineage>
</organism>
<dbReference type="Proteomes" id="UP000014160">
    <property type="component" value="Unassembled WGS sequence"/>
</dbReference>
<proteinExistence type="predicted"/>
<feature type="compositionally biased region" description="Low complexity" evidence="1">
    <location>
        <begin position="71"/>
        <end position="89"/>
    </location>
</feature>
<feature type="chain" id="PRO_5038411013" description="WxL domain-containing protein" evidence="2">
    <location>
        <begin position="26"/>
        <end position="570"/>
    </location>
</feature>
<reference evidence="3 5" key="1">
    <citation type="submission" date="2013-02" db="EMBL/GenBank/DDBJ databases">
        <title>The Genome Sequence of Enterococcus gilvus ATCC BAA-350.</title>
        <authorList>
            <consortium name="The Broad Institute Genome Sequencing Platform"/>
            <consortium name="The Broad Institute Genome Sequencing Center for Infectious Disease"/>
            <person name="Earl A.M."/>
            <person name="Gilmore M.S."/>
            <person name="Lebreton F."/>
            <person name="Walker B."/>
            <person name="Young S.K."/>
            <person name="Zeng Q."/>
            <person name="Gargeya S."/>
            <person name="Fitzgerald M."/>
            <person name="Haas B."/>
            <person name="Abouelleil A."/>
            <person name="Alvarado L."/>
            <person name="Arachchi H.M."/>
            <person name="Berlin A.M."/>
            <person name="Chapman S.B."/>
            <person name="Dewar J."/>
            <person name="Goldberg J."/>
            <person name="Griggs A."/>
            <person name="Gujja S."/>
            <person name="Hansen M."/>
            <person name="Howarth C."/>
            <person name="Imamovic A."/>
            <person name="Larimer J."/>
            <person name="McCowan C."/>
            <person name="Murphy C."/>
            <person name="Neiman D."/>
            <person name="Pearson M."/>
            <person name="Priest M."/>
            <person name="Roberts A."/>
            <person name="Saif S."/>
            <person name="Shea T."/>
            <person name="Sisk P."/>
            <person name="Sykes S."/>
            <person name="Wortman J."/>
            <person name="Nusbaum C."/>
            <person name="Birren B."/>
        </authorList>
    </citation>
    <scope>NUCLEOTIDE SEQUENCE [LARGE SCALE GENOMIC DNA]</scope>
    <source>
        <strain evidence="3 5">ATCC BAA-350</strain>
    </source>
</reference>
<reference evidence="4 6" key="2">
    <citation type="submission" date="2013-03" db="EMBL/GenBank/DDBJ databases">
        <title>The Genome Sequence of Enterococcus gilvus ATCC BAA-350 (PacBio/Illumina hybrid assembly).</title>
        <authorList>
            <consortium name="The Broad Institute Genomics Platform"/>
            <consortium name="The Broad Institute Genome Sequencing Center for Infectious Disease"/>
            <person name="Earl A."/>
            <person name="Russ C."/>
            <person name="Gilmore M."/>
            <person name="Surin D."/>
            <person name="Walker B."/>
            <person name="Young S."/>
            <person name="Zeng Q."/>
            <person name="Gargeya S."/>
            <person name="Fitzgerald M."/>
            <person name="Haas B."/>
            <person name="Abouelleil A."/>
            <person name="Allen A.W."/>
            <person name="Alvarado L."/>
            <person name="Arachchi H.M."/>
            <person name="Berlin A.M."/>
            <person name="Chapman S.B."/>
            <person name="Gainer-Dewar J."/>
            <person name="Goldberg J."/>
            <person name="Griggs A."/>
            <person name="Gujja S."/>
            <person name="Hansen M."/>
            <person name="Howarth C."/>
            <person name="Imamovic A."/>
            <person name="Ireland A."/>
            <person name="Larimer J."/>
            <person name="McCowan C."/>
            <person name="Murphy C."/>
            <person name="Pearson M."/>
            <person name="Poon T.W."/>
            <person name="Priest M."/>
            <person name="Roberts A."/>
            <person name="Saif S."/>
            <person name="Shea T."/>
            <person name="Sisk P."/>
            <person name="Sykes S."/>
            <person name="Wortman J."/>
            <person name="Nusbaum C."/>
            <person name="Birren B."/>
        </authorList>
    </citation>
    <scope>NUCLEOTIDE SEQUENCE [LARGE SCALE GENOMIC DNA]</scope>
    <source>
        <strain evidence="4 6">ATCC BAA-350</strain>
    </source>
</reference>
<sequence>MVFVKKATGIVLVSLLFICNGSSLVGVHAEGTPEGSNHNETTASNEQSLKTLTSSDEFLEDLSADDDATKKTTTSTEASATTESSAAKNESGEEQEATASSSEATEVSTEETTGSSVEQAETFAIGVKAVGEGTAESPRIVENESELKTAIEVDKVSHIKLAPASEPNQVFALTSSGRIGITNDMTIDGNGRTVSYTSSRAFEVNTAGIYVTFKNITFGSTDFTVPADEYYGFCRIYGRTNVTLEVENVNYYSNRGAQPFFNRNTGGKIIFSGTNEFIVSNGTSAQEFSEANSYLFRKDSQTTVRHSTGYARAVRANGELIFELEENAQVDFTTNSPDFAEISTDGARFTVGKNANLKINGETDFSNNNSRNVSFDIQDQAKVTMTFGNAINISSDSTLKVGKGATLDLKSTNDSRIFRSTIPPENFVVDNALRMTFNVSDTRNGEPLNTGFTFSDFMKDVTSYGITASGEPIASTVQERDKITSNGTNLTLSNASTRADFTTEEKTAIRGATSMIFQRLPNPSVVLNVRSVIRDTTATFTISDYLSNSNTITKAIFRLYDKEKSPDDLK</sequence>
<evidence type="ECO:0000256" key="2">
    <source>
        <dbReference type="SAM" id="SignalP"/>
    </source>
</evidence>
<evidence type="ECO:0000313" key="6">
    <source>
        <dbReference type="Proteomes" id="UP000014160"/>
    </source>
</evidence>
<gene>
    <name evidence="4" type="ORF">I592_03612</name>
    <name evidence="3" type="ORF">UKC_00749</name>
</gene>
<keyword evidence="6" id="KW-1185">Reference proteome</keyword>
<evidence type="ECO:0000313" key="3">
    <source>
        <dbReference type="EMBL" id="EOI57774.1"/>
    </source>
</evidence>
<dbReference type="HOGENOM" id="CLU_477971_0_0_9"/>
<dbReference type="PATRIC" id="fig|1158614.3.peg.776"/>
<evidence type="ECO:0000313" key="5">
    <source>
        <dbReference type="Proteomes" id="UP000013750"/>
    </source>
</evidence>
<dbReference type="eggNOG" id="ENOG5033ZGK">
    <property type="taxonomic scope" value="Bacteria"/>
</dbReference>
<protein>
    <recommendedName>
        <fullName evidence="7">WxL domain-containing protein</fullName>
    </recommendedName>
</protein>
<dbReference type="OrthoDB" id="2194183at2"/>
<comment type="caution">
    <text evidence="3">The sequence shown here is derived from an EMBL/GenBank/DDBJ whole genome shotgun (WGS) entry which is preliminary data.</text>
</comment>
<dbReference type="EMBL" id="AJDQ01000004">
    <property type="protein sequence ID" value="EOI57774.1"/>
    <property type="molecule type" value="Genomic_DNA"/>
</dbReference>
<feature type="compositionally biased region" description="Low complexity" evidence="1">
    <location>
        <begin position="97"/>
        <end position="119"/>
    </location>
</feature>
<dbReference type="RefSeq" id="WP_010779198.1">
    <property type="nucleotide sequence ID" value="NZ_ASWH01000002.1"/>
</dbReference>